<evidence type="ECO:0000313" key="2">
    <source>
        <dbReference type="Proteomes" id="UP001497497"/>
    </source>
</evidence>
<dbReference type="Pfam" id="PF15046">
    <property type="entry name" value="DUF4532"/>
    <property type="match status" value="1"/>
</dbReference>
<reference evidence="1 2" key="1">
    <citation type="submission" date="2024-04" db="EMBL/GenBank/DDBJ databases">
        <authorList>
            <consortium name="Genoscope - CEA"/>
            <person name="William W."/>
        </authorList>
    </citation>
    <scope>NUCLEOTIDE SEQUENCE [LARGE SCALE GENOMIC DNA]</scope>
</reference>
<keyword evidence="2" id="KW-1185">Reference proteome</keyword>
<accession>A0AAV2I9E1</accession>
<dbReference type="InterPro" id="IPR029206">
    <property type="entry name" value="DUF4532"/>
</dbReference>
<dbReference type="PANTHER" id="PTHR35156:SF1">
    <property type="entry name" value="TESTIS-EXPRESSED PROTEIN 52"/>
    <property type="match status" value="1"/>
</dbReference>
<organism evidence="1 2">
    <name type="scientific">Lymnaea stagnalis</name>
    <name type="common">Great pond snail</name>
    <name type="synonym">Helix stagnalis</name>
    <dbReference type="NCBI Taxonomy" id="6523"/>
    <lineage>
        <taxon>Eukaryota</taxon>
        <taxon>Metazoa</taxon>
        <taxon>Spiralia</taxon>
        <taxon>Lophotrochozoa</taxon>
        <taxon>Mollusca</taxon>
        <taxon>Gastropoda</taxon>
        <taxon>Heterobranchia</taxon>
        <taxon>Euthyneura</taxon>
        <taxon>Panpulmonata</taxon>
        <taxon>Hygrophila</taxon>
        <taxon>Lymnaeoidea</taxon>
        <taxon>Lymnaeidae</taxon>
        <taxon>Lymnaea</taxon>
    </lineage>
</organism>
<proteinExistence type="predicted"/>
<dbReference type="Proteomes" id="UP001497497">
    <property type="component" value="Unassembled WGS sequence"/>
</dbReference>
<name>A0AAV2I9E1_LYMST</name>
<gene>
    <name evidence="1" type="ORF">GSLYS_00016949001</name>
</gene>
<comment type="caution">
    <text evidence="1">The sequence shown here is derived from an EMBL/GenBank/DDBJ whole genome shotgun (WGS) entry which is preliminary data.</text>
</comment>
<dbReference type="PANTHER" id="PTHR35156">
    <property type="entry name" value="TESTIS-EXPRESSED PROTEIN 52"/>
    <property type="match status" value="1"/>
</dbReference>
<sequence length="279" mass="32780">MDGNEVKLSIEERERLMADEVPHHLGFTPRPIQRLSTQARPQSMVDIECRHFLRTQSKDFTREIPTLEYILWVEAGKSPAPVPARPDTSYNSNIWRNFRRQYGLNFSAEGRKISEVIATMYPLNIPAPSQLAGNSYEKYLKESKLFQDSNKKSLAIERIRKEIKHFKELKVKSDARNPPLSERGDILPPENFKQYAHRFIPVPSPPPPPPPLDQKTDLFGRRYTPRSQPLLWKLTYRLNHPEYQKLREEIRKQKEAMEMRRKVFHKTPDLKLSPIQESK</sequence>
<dbReference type="EMBL" id="CAXITT010000547">
    <property type="protein sequence ID" value="CAL1543415.1"/>
    <property type="molecule type" value="Genomic_DNA"/>
</dbReference>
<protein>
    <submittedName>
        <fullName evidence="1">Uncharacterized protein</fullName>
    </submittedName>
</protein>
<evidence type="ECO:0000313" key="1">
    <source>
        <dbReference type="EMBL" id="CAL1543415.1"/>
    </source>
</evidence>
<dbReference type="AlphaFoldDB" id="A0AAV2I9E1"/>